<reference evidence="1" key="1">
    <citation type="submission" date="2020-05" db="UniProtKB">
        <authorList>
            <consortium name="EnsemblMetazoa"/>
        </authorList>
    </citation>
    <scope>IDENTIFICATION</scope>
    <source>
        <strain evidence="1">TTRI</strain>
    </source>
</reference>
<organism evidence="1 2">
    <name type="scientific">Glossina austeni</name>
    <name type="common">Savannah tsetse fly</name>
    <dbReference type="NCBI Taxonomy" id="7395"/>
    <lineage>
        <taxon>Eukaryota</taxon>
        <taxon>Metazoa</taxon>
        <taxon>Ecdysozoa</taxon>
        <taxon>Arthropoda</taxon>
        <taxon>Hexapoda</taxon>
        <taxon>Insecta</taxon>
        <taxon>Pterygota</taxon>
        <taxon>Neoptera</taxon>
        <taxon>Endopterygota</taxon>
        <taxon>Diptera</taxon>
        <taxon>Brachycera</taxon>
        <taxon>Muscomorpha</taxon>
        <taxon>Hippoboscoidea</taxon>
        <taxon>Glossinidae</taxon>
        <taxon>Glossina</taxon>
    </lineage>
</organism>
<accession>A0A1A9UZ78</accession>
<protein>
    <submittedName>
        <fullName evidence="1">Uncharacterized protein</fullName>
    </submittedName>
</protein>
<dbReference type="VEuPathDB" id="VectorBase:GAUT020533"/>
<sequence>MIFSIGQVLTCRLNQKVPQYRPLRYQQFFRCLPVLTTFNHDCMTSSVDGNYAPSFTTFAVLGKSLVGTIEASNLNDFIIGHHISYNWIHKSNDNDNTVSSTVKTSNGNNIKIVNAYSGVANPILVKLILIKLYGNNKIISMIKCKRSFSLMDEALTSGLKSAGKANLL</sequence>
<dbReference type="Proteomes" id="UP000078200">
    <property type="component" value="Unassembled WGS sequence"/>
</dbReference>
<dbReference type="EnsemblMetazoa" id="GAUT020533-RA">
    <property type="protein sequence ID" value="GAUT020533-PA"/>
    <property type="gene ID" value="GAUT020533"/>
</dbReference>
<name>A0A1A9UZ78_GLOAU</name>
<proteinExistence type="predicted"/>
<dbReference type="AlphaFoldDB" id="A0A1A9UZ78"/>
<evidence type="ECO:0000313" key="1">
    <source>
        <dbReference type="EnsemblMetazoa" id="GAUT020533-PA"/>
    </source>
</evidence>
<keyword evidence="2" id="KW-1185">Reference proteome</keyword>
<evidence type="ECO:0000313" key="2">
    <source>
        <dbReference type="Proteomes" id="UP000078200"/>
    </source>
</evidence>